<keyword evidence="7 11" id="KW-1133">Transmembrane helix</keyword>
<dbReference type="GO" id="GO:0015628">
    <property type="term" value="P:protein secretion by the type II secretion system"/>
    <property type="evidence" value="ECO:0007669"/>
    <property type="project" value="InterPro"/>
</dbReference>
<keyword evidence="6 11" id="KW-0812">Transmembrane</keyword>
<dbReference type="NCBIfam" id="TIGR01708">
    <property type="entry name" value="typeII_sec_gspH"/>
    <property type="match status" value="1"/>
</dbReference>
<dbReference type="InterPro" id="IPR012902">
    <property type="entry name" value="N_methyl_site"/>
</dbReference>
<dbReference type="InterPro" id="IPR022346">
    <property type="entry name" value="T2SS_GspH"/>
</dbReference>
<keyword evidence="5" id="KW-0997">Cell inner membrane</keyword>
<evidence type="ECO:0000256" key="11">
    <source>
        <dbReference type="SAM" id="Phobius"/>
    </source>
</evidence>
<evidence type="ECO:0000256" key="1">
    <source>
        <dbReference type="ARBA" id="ARBA00004377"/>
    </source>
</evidence>
<dbReference type="PRINTS" id="PR00885">
    <property type="entry name" value="BCTERIALGSPH"/>
</dbReference>
<dbReference type="GO" id="GO:0005886">
    <property type="term" value="C:plasma membrane"/>
    <property type="evidence" value="ECO:0007669"/>
    <property type="project" value="UniProtKB-SubCell"/>
</dbReference>
<dbReference type="InterPro" id="IPR045584">
    <property type="entry name" value="Pilin-like"/>
</dbReference>
<protein>
    <recommendedName>
        <fullName evidence="2">Type II secretion system protein H</fullName>
    </recommendedName>
    <alternativeName>
        <fullName evidence="10">General secretion pathway protein H</fullName>
    </alternativeName>
</protein>
<evidence type="ECO:0000256" key="2">
    <source>
        <dbReference type="ARBA" id="ARBA00021549"/>
    </source>
</evidence>
<name>A0A6S6SY24_9GAMM</name>
<keyword evidence="4" id="KW-0488">Methylation</keyword>
<evidence type="ECO:0000256" key="10">
    <source>
        <dbReference type="ARBA" id="ARBA00030775"/>
    </source>
</evidence>
<dbReference type="InterPro" id="IPR049875">
    <property type="entry name" value="TypeII_GspH"/>
</dbReference>
<evidence type="ECO:0000256" key="4">
    <source>
        <dbReference type="ARBA" id="ARBA00022481"/>
    </source>
</evidence>
<proteinExistence type="inferred from homology"/>
<evidence type="ECO:0000256" key="6">
    <source>
        <dbReference type="ARBA" id="ARBA00022692"/>
    </source>
</evidence>
<evidence type="ECO:0000313" key="13">
    <source>
        <dbReference type="EMBL" id="CAA6808108.1"/>
    </source>
</evidence>
<dbReference type="Gene3D" id="3.55.40.10">
    <property type="entry name" value="minor pseudopilin epsh domain"/>
    <property type="match status" value="1"/>
</dbReference>
<dbReference type="NCBIfam" id="TIGR02532">
    <property type="entry name" value="IV_pilin_GFxxxE"/>
    <property type="match status" value="1"/>
</dbReference>
<dbReference type="Pfam" id="PF12019">
    <property type="entry name" value="GspH"/>
    <property type="match status" value="1"/>
</dbReference>
<reference evidence="13" key="1">
    <citation type="submission" date="2020-01" db="EMBL/GenBank/DDBJ databases">
        <authorList>
            <person name="Meier V. D."/>
            <person name="Meier V D."/>
        </authorList>
    </citation>
    <scope>NUCLEOTIDE SEQUENCE</scope>
    <source>
        <strain evidence="13">HLG_WM_MAG_07</strain>
    </source>
</reference>
<evidence type="ECO:0000256" key="7">
    <source>
        <dbReference type="ARBA" id="ARBA00022989"/>
    </source>
</evidence>
<evidence type="ECO:0000259" key="12">
    <source>
        <dbReference type="Pfam" id="PF12019"/>
    </source>
</evidence>
<evidence type="ECO:0000256" key="3">
    <source>
        <dbReference type="ARBA" id="ARBA00022475"/>
    </source>
</evidence>
<dbReference type="GO" id="GO:0015627">
    <property type="term" value="C:type II protein secretion system complex"/>
    <property type="evidence" value="ECO:0007669"/>
    <property type="project" value="InterPro"/>
</dbReference>
<dbReference type="AlphaFoldDB" id="A0A6S6SY24"/>
<evidence type="ECO:0000256" key="8">
    <source>
        <dbReference type="ARBA" id="ARBA00023136"/>
    </source>
</evidence>
<organism evidence="13">
    <name type="scientific">uncultured Thiotrichaceae bacterium</name>
    <dbReference type="NCBI Taxonomy" id="298394"/>
    <lineage>
        <taxon>Bacteria</taxon>
        <taxon>Pseudomonadati</taxon>
        <taxon>Pseudomonadota</taxon>
        <taxon>Gammaproteobacteria</taxon>
        <taxon>Thiotrichales</taxon>
        <taxon>Thiotrichaceae</taxon>
        <taxon>environmental samples</taxon>
    </lineage>
</organism>
<comment type="subcellular location">
    <subcellularLocation>
        <location evidence="1">Cell inner membrane</location>
        <topology evidence="1">Single-pass membrane protein</topology>
    </subcellularLocation>
</comment>
<feature type="transmembrane region" description="Helical" evidence="11">
    <location>
        <begin position="25"/>
        <end position="46"/>
    </location>
</feature>
<evidence type="ECO:0000256" key="5">
    <source>
        <dbReference type="ARBA" id="ARBA00022519"/>
    </source>
</evidence>
<dbReference type="SUPFAM" id="SSF54523">
    <property type="entry name" value="Pili subunits"/>
    <property type="match status" value="1"/>
</dbReference>
<dbReference type="Pfam" id="PF07963">
    <property type="entry name" value="N_methyl"/>
    <property type="match status" value="1"/>
</dbReference>
<dbReference type="PROSITE" id="PS00409">
    <property type="entry name" value="PROKAR_NTER_METHYL"/>
    <property type="match status" value="1"/>
</dbReference>
<dbReference type="EMBL" id="CACVAY010000036">
    <property type="protein sequence ID" value="CAA6808108.1"/>
    <property type="molecule type" value="Genomic_DNA"/>
</dbReference>
<keyword evidence="8 11" id="KW-0472">Membrane</keyword>
<comment type="similarity">
    <text evidence="9">Belongs to the GSP H family.</text>
</comment>
<sequence length="182" mass="20391">MMWVTGISNKLTLGFVPKKRRGFTLLELLIVMVIIGVIVGAATLSIPHNKTSQIEKEAQRFQALLKLARDEAVFQSRSVGVLFEESGYQFMLSGEEQGQWVALSDKQLRPRVLPEGFSFRVDVQGQMVSFEDADSEERLVPHVFVLSTGEITPFNVTISDTALHEIEMRFDGFGNVKKDDAL</sequence>
<keyword evidence="3" id="KW-1003">Cell membrane</keyword>
<dbReference type="InterPro" id="IPR002416">
    <property type="entry name" value="T2SS_protein-GspH"/>
</dbReference>
<accession>A0A6S6SY24</accession>
<evidence type="ECO:0000256" key="9">
    <source>
        <dbReference type="ARBA" id="ARBA00025772"/>
    </source>
</evidence>
<gene>
    <name evidence="13" type="ORF">HELGO_WM12727</name>
</gene>
<feature type="domain" description="General secretion pathway GspH" evidence="12">
    <location>
        <begin position="57"/>
        <end position="160"/>
    </location>
</feature>